<proteinExistence type="predicted"/>
<keyword evidence="2" id="KW-1185">Reference proteome</keyword>
<evidence type="ECO:0000313" key="1">
    <source>
        <dbReference type="EMBL" id="KAK1677848.1"/>
    </source>
</evidence>
<reference evidence="1" key="1">
    <citation type="submission" date="2023-07" db="EMBL/GenBank/DDBJ databases">
        <title>A chromosome-level genome assembly of Lolium multiflorum.</title>
        <authorList>
            <person name="Chen Y."/>
            <person name="Copetti D."/>
            <person name="Kolliker R."/>
            <person name="Studer B."/>
        </authorList>
    </citation>
    <scope>NUCLEOTIDE SEQUENCE</scope>
    <source>
        <strain evidence="1">02402/16</strain>
        <tissue evidence="1">Leaf</tissue>
    </source>
</reference>
<accession>A0AAD8T9G0</accession>
<dbReference type="AlphaFoldDB" id="A0AAD8T9G0"/>
<gene>
    <name evidence="1" type="ORF">QYE76_038696</name>
</gene>
<organism evidence="1 2">
    <name type="scientific">Lolium multiflorum</name>
    <name type="common">Italian ryegrass</name>
    <name type="synonym">Lolium perenne subsp. multiflorum</name>
    <dbReference type="NCBI Taxonomy" id="4521"/>
    <lineage>
        <taxon>Eukaryota</taxon>
        <taxon>Viridiplantae</taxon>
        <taxon>Streptophyta</taxon>
        <taxon>Embryophyta</taxon>
        <taxon>Tracheophyta</taxon>
        <taxon>Spermatophyta</taxon>
        <taxon>Magnoliopsida</taxon>
        <taxon>Liliopsida</taxon>
        <taxon>Poales</taxon>
        <taxon>Poaceae</taxon>
        <taxon>BOP clade</taxon>
        <taxon>Pooideae</taxon>
        <taxon>Poodae</taxon>
        <taxon>Poeae</taxon>
        <taxon>Poeae Chloroplast Group 2 (Poeae type)</taxon>
        <taxon>Loliodinae</taxon>
        <taxon>Loliinae</taxon>
        <taxon>Lolium</taxon>
    </lineage>
</organism>
<name>A0AAD8T9G0_LOLMU</name>
<protein>
    <submittedName>
        <fullName evidence="1">Uncharacterized protein</fullName>
    </submittedName>
</protein>
<sequence length="153" mass="16234">MAKSSSANATVSGLKTDETSNVDVAEVLMPSTTLDVTTSKGDIDQVATLAKPQTNATADCIVIAVPMVLGEELKDLEEKVRDTKELICDKAASIACSQQEAECLKAGLKTNLAEIRALIKQLVTGQDEDDEAEIAEVDHVRVSALCALEAFLQ</sequence>
<dbReference type="EMBL" id="JAUUTY010000002">
    <property type="protein sequence ID" value="KAK1677848.1"/>
    <property type="molecule type" value="Genomic_DNA"/>
</dbReference>
<evidence type="ECO:0000313" key="2">
    <source>
        <dbReference type="Proteomes" id="UP001231189"/>
    </source>
</evidence>
<comment type="caution">
    <text evidence="1">The sequence shown here is derived from an EMBL/GenBank/DDBJ whole genome shotgun (WGS) entry which is preliminary data.</text>
</comment>
<dbReference type="Proteomes" id="UP001231189">
    <property type="component" value="Unassembled WGS sequence"/>
</dbReference>